<feature type="domain" description="Sulfotransferase" evidence="4">
    <location>
        <begin position="54"/>
        <end position="289"/>
    </location>
</feature>
<evidence type="ECO:0000313" key="5">
    <source>
        <dbReference type="EMBL" id="CAG2242973.1"/>
    </source>
</evidence>
<dbReference type="EMBL" id="CAJPWZ010002689">
    <property type="protein sequence ID" value="CAG2242973.1"/>
    <property type="molecule type" value="Genomic_DNA"/>
</dbReference>
<keyword evidence="3" id="KW-1133">Transmembrane helix</keyword>
<evidence type="ECO:0000256" key="1">
    <source>
        <dbReference type="ARBA" id="ARBA00005771"/>
    </source>
</evidence>
<reference evidence="5" key="1">
    <citation type="submission" date="2021-03" db="EMBL/GenBank/DDBJ databases">
        <authorList>
            <person name="Bekaert M."/>
        </authorList>
    </citation>
    <scope>NUCLEOTIDE SEQUENCE</scope>
</reference>
<evidence type="ECO:0000259" key="4">
    <source>
        <dbReference type="Pfam" id="PF00685"/>
    </source>
</evidence>
<dbReference type="EC" id="2.8.2.-" evidence="5"/>
<gene>
    <name evidence="5" type="ORF">MEDL_55163</name>
</gene>
<evidence type="ECO:0000256" key="3">
    <source>
        <dbReference type="SAM" id="Phobius"/>
    </source>
</evidence>
<accession>A0A8S3UP87</accession>
<dbReference type="Gene3D" id="3.40.50.300">
    <property type="entry name" value="P-loop containing nucleotide triphosphate hydrolases"/>
    <property type="match status" value="1"/>
</dbReference>
<feature type="transmembrane region" description="Helical" evidence="3">
    <location>
        <begin position="528"/>
        <end position="547"/>
    </location>
</feature>
<dbReference type="InterPro" id="IPR027417">
    <property type="entry name" value="P-loop_NTPase"/>
</dbReference>
<dbReference type="InterPro" id="IPR000863">
    <property type="entry name" value="Sulfotransferase_dom"/>
</dbReference>
<dbReference type="OrthoDB" id="6134084at2759"/>
<dbReference type="GO" id="GO:0008146">
    <property type="term" value="F:sulfotransferase activity"/>
    <property type="evidence" value="ECO:0007669"/>
    <property type="project" value="InterPro"/>
</dbReference>
<sequence length="577" mass="66385">MEMKLEDMKTIMEKLEPVPQPEWDGISYPSFIPFREKGAEKAIQDIMGFKSRESDILLATHCKSGTHWIYEIMQMLLRNTTELEKGAKSNSMLEGISDLSSLDSIPSPRILDTHCSFKYLPKQHIEKKNKIVHIVRNPKDVCVSFYHHASKDKFTNFNGSWNDFFDLWMAGKLLYGAWYDYELEMEQAEKDFSGMIYTCYYEDMKQDPVKEIKKLADFLGVECSATHIEEVAKATSFKNMQEKKFDITQVFDGKGFIYRKGEIGDWKNYFTVAQNEKFDIQFNKKMKDSPGNVYDLYTGDSVLNVDNAQAQSLTQPIKEHFKSEIVNKWNSVGIVQVRLAIHKNGTEVAFFLFDGKESNKTDWFLKERLQNSSYTDLQNSTSNIPTNVFSIYGLQGFLNIYRSFYINSVWGGCASDAGWLMVYDTHNVAGCPWEGYYLSDKPAILYSPISTRVRFSQIDRANLICHSSCLKPIQLDAVTHCYKPCDTIIDVTSKIRQLREDLTINRKNTTSYRRTLQSVYEDRTSAKTMGLTGATFLVSVVCVFIYFDCVRFQTGRSNTKNDICKGQLIIFLKSSVD</sequence>
<dbReference type="Proteomes" id="UP000683360">
    <property type="component" value="Unassembled WGS sequence"/>
</dbReference>
<dbReference type="AlphaFoldDB" id="A0A8S3UP87"/>
<dbReference type="SUPFAM" id="SSF52540">
    <property type="entry name" value="P-loop containing nucleoside triphosphate hydrolases"/>
    <property type="match status" value="1"/>
</dbReference>
<protein>
    <submittedName>
        <fullName evidence="5">SULT6B1</fullName>
        <ecNumber evidence="5">2.8.2.-</ecNumber>
    </submittedName>
</protein>
<evidence type="ECO:0000256" key="2">
    <source>
        <dbReference type="ARBA" id="ARBA00022679"/>
    </source>
</evidence>
<keyword evidence="2 5" id="KW-0808">Transferase</keyword>
<dbReference type="Pfam" id="PF00685">
    <property type="entry name" value="Sulfotransfer_1"/>
    <property type="match status" value="1"/>
</dbReference>
<organism evidence="5 6">
    <name type="scientific">Mytilus edulis</name>
    <name type="common">Blue mussel</name>
    <dbReference type="NCBI Taxonomy" id="6550"/>
    <lineage>
        <taxon>Eukaryota</taxon>
        <taxon>Metazoa</taxon>
        <taxon>Spiralia</taxon>
        <taxon>Lophotrochozoa</taxon>
        <taxon>Mollusca</taxon>
        <taxon>Bivalvia</taxon>
        <taxon>Autobranchia</taxon>
        <taxon>Pteriomorphia</taxon>
        <taxon>Mytilida</taxon>
        <taxon>Mytiloidea</taxon>
        <taxon>Mytilidae</taxon>
        <taxon>Mytilinae</taxon>
        <taxon>Mytilus</taxon>
    </lineage>
</organism>
<keyword evidence="3" id="KW-0472">Membrane</keyword>
<comment type="caution">
    <text evidence="5">The sequence shown here is derived from an EMBL/GenBank/DDBJ whole genome shotgun (WGS) entry which is preliminary data.</text>
</comment>
<keyword evidence="3" id="KW-0812">Transmembrane</keyword>
<keyword evidence="6" id="KW-1185">Reference proteome</keyword>
<name>A0A8S3UP87_MYTED</name>
<dbReference type="PANTHER" id="PTHR11783">
    <property type="entry name" value="SULFOTRANSFERASE SULT"/>
    <property type="match status" value="1"/>
</dbReference>
<comment type="similarity">
    <text evidence="1">Belongs to the sulfotransferase 1 family.</text>
</comment>
<proteinExistence type="inferred from homology"/>
<evidence type="ECO:0000313" key="6">
    <source>
        <dbReference type="Proteomes" id="UP000683360"/>
    </source>
</evidence>